<keyword evidence="3" id="KW-1185">Reference proteome</keyword>
<name>A0A1G8YU26_9HYPH</name>
<dbReference type="AlphaFoldDB" id="A0A1G8YU26"/>
<dbReference type="EMBL" id="FNEE01000011">
    <property type="protein sequence ID" value="SDK06372.1"/>
    <property type="molecule type" value="Genomic_DNA"/>
</dbReference>
<feature type="region of interest" description="Disordered" evidence="1">
    <location>
        <begin position="102"/>
        <end position="126"/>
    </location>
</feature>
<feature type="compositionally biased region" description="Basic residues" evidence="1">
    <location>
        <begin position="1"/>
        <end position="16"/>
    </location>
</feature>
<feature type="region of interest" description="Disordered" evidence="1">
    <location>
        <begin position="1"/>
        <end position="61"/>
    </location>
</feature>
<evidence type="ECO:0000313" key="2">
    <source>
        <dbReference type="EMBL" id="SDK06372.1"/>
    </source>
</evidence>
<sequence>MEDPKRKRRVAGRRGGPRRECCPPCATGEGHDKNDAGRQAGDRQQPKAAPRQGAKPQGQDRLSMAKISGLGSRAPGQRLQARALRIVVGAHGSWMTATRCRGATAKPAATNGTLRQQQRGRSTDAAPHESLHALSAHRRASVASWPCRPGGRSLYRRPPTRAYGRCADLSRVRGRAQVHLRWPDLAFPLELLHVKAHTRCDLESDPFNDPTGGSHKGAVEFVELSLFSRGECDWESGPRTGNRLITSFRLGSFLKAFW</sequence>
<reference evidence="3" key="1">
    <citation type="submission" date="2016-10" db="EMBL/GenBank/DDBJ databases">
        <authorList>
            <person name="Varghese N."/>
            <person name="Submissions S."/>
        </authorList>
    </citation>
    <scope>NUCLEOTIDE SEQUENCE [LARGE SCALE GENOMIC DNA]</scope>
    <source>
        <strain evidence="3">CGMCC 1.11022</strain>
    </source>
</reference>
<accession>A0A1G8YU26</accession>
<evidence type="ECO:0000313" key="3">
    <source>
        <dbReference type="Proteomes" id="UP000198894"/>
    </source>
</evidence>
<proteinExistence type="predicted"/>
<evidence type="ECO:0000256" key="1">
    <source>
        <dbReference type="SAM" id="MobiDB-lite"/>
    </source>
</evidence>
<protein>
    <submittedName>
        <fullName evidence="2">Uncharacterized protein</fullName>
    </submittedName>
</protein>
<organism evidence="2 3">
    <name type="scientific">Mesorhizobium muleiense</name>
    <dbReference type="NCBI Taxonomy" id="1004279"/>
    <lineage>
        <taxon>Bacteria</taxon>
        <taxon>Pseudomonadati</taxon>
        <taxon>Pseudomonadota</taxon>
        <taxon>Alphaproteobacteria</taxon>
        <taxon>Hyphomicrobiales</taxon>
        <taxon>Phyllobacteriaceae</taxon>
        <taxon>Mesorhizobium</taxon>
    </lineage>
</organism>
<gene>
    <name evidence="2" type="ORF">SAMN05428953_11184</name>
</gene>
<feature type="compositionally biased region" description="Polar residues" evidence="1">
    <location>
        <begin position="110"/>
        <end position="120"/>
    </location>
</feature>
<dbReference type="Proteomes" id="UP000198894">
    <property type="component" value="Unassembled WGS sequence"/>
</dbReference>
<feature type="compositionally biased region" description="Basic and acidic residues" evidence="1">
    <location>
        <begin position="29"/>
        <end position="45"/>
    </location>
</feature>